<feature type="transmembrane region" description="Helical" evidence="2">
    <location>
        <begin position="214"/>
        <end position="236"/>
    </location>
</feature>
<organism evidence="3 4">
    <name type="scientific">Thermophilibacter gallinarum</name>
    <dbReference type="NCBI Taxonomy" id="2779357"/>
    <lineage>
        <taxon>Bacteria</taxon>
        <taxon>Bacillati</taxon>
        <taxon>Actinomycetota</taxon>
        <taxon>Coriobacteriia</taxon>
        <taxon>Coriobacteriales</taxon>
        <taxon>Atopobiaceae</taxon>
        <taxon>Thermophilibacter</taxon>
    </lineage>
</organism>
<evidence type="ECO:0000256" key="2">
    <source>
        <dbReference type="SAM" id="Phobius"/>
    </source>
</evidence>
<keyword evidence="4" id="KW-1185">Reference proteome</keyword>
<keyword evidence="2" id="KW-0812">Transmembrane</keyword>
<evidence type="ECO:0000313" key="3">
    <source>
        <dbReference type="EMBL" id="MBE5023283.1"/>
    </source>
</evidence>
<name>A0ABR9QQD4_9ACTN</name>
<feature type="transmembrane region" description="Helical" evidence="2">
    <location>
        <begin position="32"/>
        <end position="54"/>
    </location>
</feature>
<feature type="region of interest" description="Disordered" evidence="1">
    <location>
        <begin position="272"/>
        <end position="357"/>
    </location>
</feature>
<dbReference type="Pfam" id="PF13197">
    <property type="entry name" value="DUF4013"/>
    <property type="match status" value="1"/>
</dbReference>
<evidence type="ECO:0000256" key="1">
    <source>
        <dbReference type="SAM" id="MobiDB-lite"/>
    </source>
</evidence>
<feature type="transmembrane region" description="Helical" evidence="2">
    <location>
        <begin position="86"/>
        <end position="109"/>
    </location>
</feature>
<evidence type="ECO:0000313" key="4">
    <source>
        <dbReference type="Proteomes" id="UP001194273"/>
    </source>
</evidence>
<dbReference type="RefSeq" id="WP_193528750.1">
    <property type="nucleotide sequence ID" value="NZ_JADCJZ010000001.1"/>
</dbReference>
<keyword evidence="2" id="KW-0472">Membrane</keyword>
<sequence length="357" mass="37789">MNDADLEGFRPDHYFSRAWALLTRDRGWIKPVLVMSAAALVPVVGMLGILGYIVEWARLTAWGVNSSPKQRNVQVGGCIASGARAFVVMLVWGICWGVVGGLLVMVPLLGGLLSFAWTIVNLFVSLVIMIAVLRATIYQKIVAGLRVTRVWRMATHDLGGVMRVFGLQVAGGALIALAAAVVTLVALMSALPSLVYYSSYLYDYGSVMAESLQASIALELLASLLGAALPALLVLYVLGTPATIVLAMLVYTALALWMRQFDVPSWGREEDPLPFETRGSSDWAADTLPPVVPPTADAPAADDAPAERPAPAPADEPSPAPDAEEAPAGQDESPVAPADPEPPSGDGPSETQDTPFE</sequence>
<feature type="transmembrane region" description="Helical" evidence="2">
    <location>
        <begin position="115"/>
        <end position="137"/>
    </location>
</feature>
<proteinExistence type="predicted"/>
<dbReference type="InterPro" id="IPR025098">
    <property type="entry name" value="DUF4013"/>
</dbReference>
<protein>
    <submittedName>
        <fullName evidence="3">DUF4013 domain-containing protein</fullName>
    </submittedName>
</protein>
<feature type="compositionally biased region" description="Low complexity" evidence="1">
    <location>
        <begin position="284"/>
        <end position="307"/>
    </location>
</feature>
<gene>
    <name evidence="3" type="ORF">INF26_00155</name>
</gene>
<dbReference type="EMBL" id="JADCJZ010000001">
    <property type="protein sequence ID" value="MBE5023283.1"/>
    <property type="molecule type" value="Genomic_DNA"/>
</dbReference>
<feature type="transmembrane region" description="Helical" evidence="2">
    <location>
        <begin position="242"/>
        <end position="258"/>
    </location>
</feature>
<keyword evidence="2" id="KW-1133">Transmembrane helix</keyword>
<reference evidence="3 4" key="1">
    <citation type="submission" date="2020-10" db="EMBL/GenBank/DDBJ databases">
        <title>ChiBAC.</title>
        <authorList>
            <person name="Zenner C."/>
            <person name="Hitch T.C.A."/>
            <person name="Clavel T."/>
        </authorList>
    </citation>
    <scope>NUCLEOTIDE SEQUENCE [LARGE SCALE GENOMIC DNA]</scope>
    <source>
        <strain evidence="3 4">DSM 107455</strain>
    </source>
</reference>
<feature type="compositionally biased region" description="Pro residues" evidence="1">
    <location>
        <begin position="308"/>
        <end position="320"/>
    </location>
</feature>
<accession>A0ABR9QQD4</accession>
<dbReference type="Proteomes" id="UP001194273">
    <property type="component" value="Unassembled WGS sequence"/>
</dbReference>
<comment type="caution">
    <text evidence="3">The sequence shown here is derived from an EMBL/GenBank/DDBJ whole genome shotgun (WGS) entry which is preliminary data.</text>
</comment>